<evidence type="ECO:0000313" key="3">
    <source>
        <dbReference type="Proteomes" id="UP000054324"/>
    </source>
</evidence>
<evidence type="ECO:0000256" key="1">
    <source>
        <dbReference type="SAM" id="MobiDB-lite"/>
    </source>
</evidence>
<feature type="region of interest" description="Disordered" evidence="1">
    <location>
        <begin position="16"/>
        <end position="35"/>
    </location>
</feature>
<dbReference type="GeneID" id="20326580"/>
<protein>
    <submittedName>
        <fullName evidence="2">Uncharacterized protein</fullName>
    </submittedName>
</protein>
<dbReference type="KEGG" id="ovi:T265_12412"/>
<proteinExistence type="predicted"/>
<dbReference type="Proteomes" id="UP000054324">
    <property type="component" value="Unassembled WGS sequence"/>
</dbReference>
<sequence length="66" mass="7068">MGFTGNIECSELGQNNYQSSEIKYPSPGGERDNGKKISELTLTVVRAQGTPGGILVKRMSSLSFTS</sequence>
<gene>
    <name evidence="2" type="ORF">T265_12412</name>
</gene>
<evidence type="ECO:0000313" key="2">
    <source>
        <dbReference type="EMBL" id="KER17978.1"/>
    </source>
</evidence>
<keyword evidence="3" id="KW-1185">Reference proteome</keyword>
<name>A0A074YTC8_OPIVI</name>
<dbReference type="EMBL" id="KL629263">
    <property type="protein sequence ID" value="KER17978.1"/>
    <property type="molecule type" value="Genomic_DNA"/>
</dbReference>
<dbReference type="RefSeq" id="XP_009178275.1">
    <property type="nucleotide sequence ID" value="XM_009180011.1"/>
</dbReference>
<organism evidence="2 3">
    <name type="scientific">Opisthorchis viverrini</name>
    <name type="common">Southeast Asian liver fluke</name>
    <dbReference type="NCBI Taxonomy" id="6198"/>
    <lineage>
        <taxon>Eukaryota</taxon>
        <taxon>Metazoa</taxon>
        <taxon>Spiralia</taxon>
        <taxon>Lophotrochozoa</taxon>
        <taxon>Platyhelminthes</taxon>
        <taxon>Trematoda</taxon>
        <taxon>Digenea</taxon>
        <taxon>Opisthorchiida</taxon>
        <taxon>Opisthorchiata</taxon>
        <taxon>Opisthorchiidae</taxon>
        <taxon>Opisthorchis</taxon>
    </lineage>
</organism>
<accession>A0A074YTC8</accession>
<reference evidence="2 3" key="1">
    <citation type="submission" date="2013-11" db="EMBL/GenBank/DDBJ databases">
        <title>Opisthorchis viverrini - life in the bile duct.</title>
        <authorList>
            <person name="Young N.D."/>
            <person name="Nagarajan N."/>
            <person name="Lin S.J."/>
            <person name="Korhonen P.K."/>
            <person name="Jex A.R."/>
            <person name="Hall R.S."/>
            <person name="Safavi-Hemami H."/>
            <person name="Kaewkong W."/>
            <person name="Bertrand D."/>
            <person name="Gao S."/>
            <person name="Seet Q."/>
            <person name="Wongkham S."/>
            <person name="Teh B.T."/>
            <person name="Wongkham C."/>
            <person name="Intapan P.M."/>
            <person name="Maleewong W."/>
            <person name="Yang X."/>
            <person name="Hu M."/>
            <person name="Wang Z."/>
            <person name="Hofmann A."/>
            <person name="Sternberg P.W."/>
            <person name="Tan P."/>
            <person name="Wang J."/>
            <person name="Gasser R.B."/>
        </authorList>
    </citation>
    <scope>NUCLEOTIDE SEQUENCE [LARGE SCALE GENOMIC DNA]</scope>
</reference>
<dbReference type="AlphaFoldDB" id="A0A074YTC8"/>
<dbReference type="CTD" id="20326580"/>